<evidence type="ECO:0000256" key="5">
    <source>
        <dbReference type="ARBA" id="ARBA00022989"/>
    </source>
</evidence>
<dbReference type="EMBL" id="JAUSUQ010000001">
    <property type="protein sequence ID" value="MDQ0337343.1"/>
    <property type="molecule type" value="Genomic_DNA"/>
</dbReference>
<feature type="transmembrane region" description="Helical" evidence="7">
    <location>
        <begin position="56"/>
        <end position="78"/>
    </location>
</feature>
<dbReference type="RefSeq" id="WP_307334360.1">
    <property type="nucleotide sequence ID" value="NZ_JAUSUQ010000001.1"/>
</dbReference>
<dbReference type="Proteomes" id="UP001232445">
    <property type="component" value="Unassembled WGS sequence"/>
</dbReference>
<evidence type="ECO:0000256" key="4">
    <source>
        <dbReference type="ARBA" id="ARBA00022692"/>
    </source>
</evidence>
<comment type="caution">
    <text evidence="8">The sequence shown here is derived from an EMBL/GenBank/DDBJ whole genome shotgun (WGS) entry which is preliminary data.</text>
</comment>
<proteinExistence type="inferred from homology"/>
<accession>A0ABU0CLP6</accession>
<evidence type="ECO:0000256" key="7">
    <source>
        <dbReference type="SAM" id="Phobius"/>
    </source>
</evidence>
<evidence type="ECO:0000313" key="8">
    <source>
        <dbReference type="EMBL" id="MDQ0337343.1"/>
    </source>
</evidence>
<protein>
    <submittedName>
        <fullName evidence="8">Cytochrome c oxidase subunit 4</fullName>
    </submittedName>
</protein>
<evidence type="ECO:0000256" key="1">
    <source>
        <dbReference type="ARBA" id="ARBA00004651"/>
    </source>
</evidence>
<name>A0ABU0CLP6_9BACI</name>
<keyword evidence="6 7" id="KW-0472">Membrane</keyword>
<dbReference type="InterPro" id="IPR005171">
    <property type="entry name" value="Cyt_c_oxidase_su4_prok"/>
</dbReference>
<evidence type="ECO:0000256" key="6">
    <source>
        <dbReference type="ARBA" id="ARBA00023136"/>
    </source>
</evidence>
<comment type="similarity">
    <text evidence="2">Belongs to the cytochrome c oxidase bacterial subunit 4 family.</text>
</comment>
<keyword evidence="3" id="KW-1003">Cell membrane</keyword>
<evidence type="ECO:0000256" key="2">
    <source>
        <dbReference type="ARBA" id="ARBA00008079"/>
    </source>
</evidence>
<keyword evidence="9" id="KW-1185">Reference proteome</keyword>
<keyword evidence="4 7" id="KW-0812">Transmembrane</keyword>
<sequence>MANVNNTSPGRHTVDETIRDKQAEKKDTIQLYVSFALMIVLTAMAFVAVASEQIPAGFAIPFILLLACIQFILQLFIFMHLNEKGSEYPILFIFSGVFVAILTIASLMLLIWW</sequence>
<feature type="transmembrane region" description="Helical" evidence="7">
    <location>
        <begin position="29"/>
        <end position="50"/>
    </location>
</feature>
<keyword evidence="5 7" id="KW-1133">Transmembrane helix</keyword>
<evidence type="ECO:0000313" key="9">
    <source>
        <dbReference type="Proteomes" id="UP001232445"/>
    </source>
</evidence>
<reference evidence="8 9" key="1">
    <citation type="submission" date="2023-07" db="EMBL/GenBank/DDBJ databases">
        <title>Genomic Encyclopedia of Type Strains, Phase IV (KMG-IV): sequencing the most valuable type-strain genomes for metagenomic binning, comparative biology and taxonomic classification.</title>
        <authorList>
            <person name="Goeker M."/>
        </authorList>
    </citation>
    <scope>NUCLEOTIDE SEQUENCE [LARGE SCALE GENOMIC DNA]</scope>
    <source>
        <strain evidence="8 9">DSM 17740</strain>
    </source>
</reference>
<evidence type="ECO:0000256" key="3">
    <source>
        <dbReference type="ARBA" id="ARBA00022475"/>
    </source>
</evidence>
<feature type="transmembrane region" description="Helical" evidence="7">
    <location>
        <begin position="90"/>
        <end position="112"/>
    </location>
</feature>
<dbReference type="PANTHER" id="PTHR36835">
    <property type="entry name" value="CYTOCHROME BO(3) UBIQUINOL OXIDASE SUBUNIT 4"/>
    <property type="match status" value="1"/>
</dbReference>
<dbReference type="PANTHER" id="PTHR36835:SF1">
    <property type="entry name" value="CYTOCHROME BO(3) UBIQUINOL OXIDASE SUBUNIT 4"/>
    <property type="match status" value="1"/>
</dbReference>
<comment type="subcellular location">
    <subcellularLocation>
        <location evidence="1">Cell membrane</location>
        <topology evidence="1">Multi-pass membrane protein</topology>
    </subcellularLocation>
</comment>
<dbReference type="InterPro" id="IPR050968">
    <property type="entry name" value="Cytochrome_c_oxidase_bac_sub4"/>
</dbReference>
<gene>
    <name evidence="8" type="ORF">J2S00_000113</name>
</gene>
<organism evidence="8 9">
    <name type="scientific">Caldalkalibacillus uzonensis</name>
    <dbReference type="NCBI Taxonomy" id="353224"/>
    <lineage>
        <taxon>Bacteria</taxon>
        <taxon>Bacillati</taxon>
        <taxon>Bacillota</taxon>
        <taxon>Bacilli</taxon>
        <taxon>Bacillales</taxon>
        <taxon>Bacillaceae</taxon>
        <taxon>Caldalkalibacillus</taxon>
    </lineage>
</organism>
<dbReference type="Pfam" id="PF03626">
    <property type="entry name" value="COX4_pro"/>
    <property type="match status" value="1"/>
</dbReference>